<keyword evidence="2" id="KW-1185">Reference proteome</keyword>
<evidence type="ECO:0000313" key="1">
    <source>
        <dbReference type="EMBL" id="TNN58739.1"/>
    </source>
</evidence>
<dbReference type="Proteomes" id="UP000314294">
    <property type="component" value="Unassembled WGS sequence"/>
</dbReference>
<dbReference type="AlphaFoldDB" id="A0A4Z2GZ38"/>
<gene>
    <name evidence="1" type="ORF">EYF80_031064</name>
</gene>
<reference evidence="1 2" key="1">
    <citation type="submission" date="2019-03" db="EMBL/GenBank/DDBJ databases">
        <title>First draft genome of Liparis tanakae, snailfish: a comprehensive survey of snailfish specific genes.</title>
        <authorList>
            <person name="Kim W."/>
            <person name="Song I."/>
            <person name="Jeong J.-H."/>
            <person name="Kim D."/>
            <person name="Kim S."/>
            <person name="Ryu S."/>
            <person name="Song J.Y."/>
            <person name="Lee S.K."/>
        </authorList>
    </citation>
    <scope>NUCLEOTIDE SEQUENCE [LARGE SCALE GENOMIC DNA]</scope>
    <source>
        <tissue evidence="1">Muscle</tissue>
    </source>
</reference>
<dbReference type="EMBL" id="SRLO01000372">
    <property type="protein sequence ID" value="TNN58739.1"/>
    <property type="molecule type" value="Genomic_DNA"/>
</dbReference>
<proteinExistence type="predicted"/>
<protein>
    <submittedName>
        <fullName evidence="1">Uncharacterized protein</fullName>
    </submittedName>
</protein>
<organism evidence="1 2">
    <name type="scientific">Liparis tanakae</name>
    <name type="common">Tanaka's snailfish</name>
    <dbReference type="NCBI Taxonomy" id="230148"/>
    <lineage>
        <taxon>Eukaryota</taxon>
        <taxon>Metazoa</taxon>
        <taxon>Chordata</taxon>
        <taxon>Craniata</taxon>
        <taxon>Vertebrata</taxon>
        <taxon>Euteleostomi</taxon>
        <taxon>Actinopterygii</taxon>
        <taxon>Neopterygii</taxon>
        <taxon>Teleostei</taxon>
        <taxon>Neoteleostei</taxon>
        <taxon>Acanthomorphata</taxon>
        <taxon>Eupercaria</taxon>
        <taxon>Perciformes</taxon>
        <taxon>Cottioidei</taxon>
        <taxon>Cottales</taxon>
        <taxon>Liparidae</taxon>
        <taxon>Liparis</taxon>
    </lineage>
</organism>
<name>A0A4Z2GZ38_9TELE</name>
<evidence type="ECO:0000313" key="2">
    <source>
        <dbReference type="Proteomes" id="UP000314294"/>
    </source>
</evidence>
<accession>A0A4Z2GZ38</accession>
<comment type="caution">
    <text evidence="1">The sequence shown here is derived from an EMBL/GenBank/DDBJ whole genome shotgun (WGS) entry which is preliminary data.</text>
</comment>
<sequence length="90" mass="10853">MTRRMWTLRFSMEYSEVLLWFSLQGVDSMFSREYNKVLLWFSLEGVDYNVLHGVQVWTLRFSMEYSDVLLWFFIEGENLAPPALEQTTRN</sequence>